<dbReference type="InterPro" id="IPR045794">
    <property type="entry name" value="Trypco1"/>
</dbReference>
<keyword evidence="3" id="KW-1185">Reference proteome</keyword>
<evidence type="ECO:0000259" key="1">
    <source>
        <dbReference type="Pfam" id="PF19493"/>
    </source>
</evidence>
<feature type="domain" description="Trypsin-co-occurring" evidence="1">
    <location>
        <begin position="10"/>
        <end position="114"/>
    </location>
</feature>
<sequence>MTTYIAFDNPDGSRTLVEVAAEEAAIGFGAPVRAGLIDRAGDAVRAASVSLQDALAAAIRNNAQALHRGVQEISPPPTEVEITFALKATGELGNVAVGKAGAEANYTLKLVWKPSAVKPPGV</sequence>
<organism evidence="2 3">
    <name type="scientific">Undibacterium hunanense</name>
    <dbReference type="NCBI Taxonomy" id="2762292"/>
    <lineage>
        <taxon>Bacteria</taxon>
        <taxon>Pseudomonadati</taxon>
        <taxon>Pseudomonadota</taxon>
        <taxon>Betaproteobacteria</taxon>
        <taxon>Burkholderiales</taxon>
        <taxon>Oxalobacteraceae</taxon>
        <taxon>Undibacterium</taxon>
    </lineage>
</organism>
<dbReference type="RefSeq" id="WP_186949318.1">
    <property type="nucleotide sequence ID" value="NZ_JACOGF010000013.1"/>
</dbReference>
<dbReference type="NCBIfam" id="NF041216">
    <property type="entry name" value="CU044_2847_fam"/>
    <property type="match status" value="1"/>
</dbReference>
<dbReference type="Proteomes" id="UP000650424">
    <property type="component" value="Unassembled WGS sequence"/>
</dbReference>
<name>A0ABR6ZW11_9BURK</name>
<gene>
    <name evidence="2" type="ORF">H8L32_21470</name>
</gene>
<protein>
    <recommendedName>
        <fullName evidence="1">Trypsin-co-occurring domain-containing protein</fullName>
    </recommendedName>
</protein>
<proteinExistence type="predicted"/>
<evidence type="ECO:0000313" key="2">
    <source>
        <dbReference type="EMBL" id="MBC3920052.1"/>
    </source>
</evidence>
<evidence type="ECO:0000313" key="3">
    <source>
        <dbReference type="Proteomes" id="UP000650424"/>
    </source>
</evidence>
<comment type="caution">
    <text evidence="2">The sequence shown here is derived from an EMBL/GenBank/DDBJ whole genome shotgun (WGS) entry which is preliminary data.</text>
</comment>
<accession>A0ABR6ZW11</accession>
<reference evidence="2 3" key="1">
    <citation type="submission" date="2020-08" db="EMBL/GenBank/DDBJ databases">
        <title>Novel species isolated from subtropical streams in China.</title>
        <authorList>
            <person name="Lu H."/>
        </authorList>
    </citation>
    <scope>NUCLEOTIDE SEQUENCE [LARGE SCALE GENOMIC DNA]</scope>
    <source>
        <strain evidence="2 3">CY18W</strain>
    </source>
</reference>
<dbReference type="Pfam" id="PF19493">
    <property type="entry name" value="Trypco1"/>
    <property type="match status" value="1"/>
</dbReference>
<dbReference type="EMBL" id="JACOGF010000013">
    <property type="protein sequence ID" value="MBC3920052.1"/>
    <property type="molecule type" value="Genomic_DNA"/>
</dbReference>